<reference evidence="2 3" key="1">
    <citation type="journal article" date="2011" name="J. Bacteriol.">
        <title>The Draft Genome of Planococcus donghaensis MPA1U2 Reveals Nonsporulation Pathways Controlled by a Conserved Spo0A Regulon.</title>
        <authorList>
            <person name="Pearson M.D."/>
            <person name="Noller H.F."/>
        </authorList>
    </citation>
    <scope>NUCLEOTIDE SEQUENCE [LARGE SCALE GENOMIC DNA]</scope>
    <source>
        <strain evidence="2 3">MPA1U2</strain>
    </source>
</reference>
<protein>
    <submittedName>
        <fullName evidence="2">Uncharacterized protein</fullName>
    </submittedName>
</protein>
<comment type="caution">
    <text evidence="2">The sequence shown here is derived from an EMBL/GenBank/DDBJ whole genome shotgun (WGS) entry which is preliminary data.</text>
</comment>
<name>E7RL16_9BACL</name>
<dbReference type="AlphaFoldDB" id="E7RL16"/>
<dbReference type="EMBL" id="AEPB01000061">
    <property type="protein sequence ID" value="EGA88330.1"/>
    <property type="molecule type" value="Genomic_DNA"/>
</dbReference>
<organism evidence="2 3">
    <name type="scientific">Planococcus donghaensis MPA1U2</name>
    <dbReference type="NCBI Taxonomy" id="933115"/>
    <lineage>
        <taxon>Bacteria</taxon>
        <taxon>Bacillati</taxon>
        <taxon>Bacillota</taxon>
        <taxon>Bacilli</taxon>
        <taxon>Bacillales</taxon>
        <taxon>Caryophanaceae</taxon>
        <taxon>Planococcus</taxon>
    </lineage>
</organism>
<feature type="region of interest" description="Disordered" evidence="1">
    <location>
        <begin position="1"/>
        <end position="32"/>
    </location>
</feature>
<evidence type="ECO:0000313" key="3">
    <source>
        <dbReference type="Proteomes" id="UP000003052"/>
    </source>
</evidence>
<dbReference type="Proteomes" id="UP000003052">
    <property type="component" value="Unassembled WGS sequence"/>
</dbReference>
<accession>E7RL16</accession>
<gene>
    <name evidence="2" type="ORF">GPDM_15954</name>
</gene>
<evidence type="ECO:0000256" key="1">
    <source>
        <dbReference type="SAM" id="MobiDB-lite"/>
    </source>
</evidence>
<proteinExistence type="predicted"/>
<evidence type="ECO:0000313" key="2">
    <source>
        <dbReference type="EMBL" id="EGA88330.1"/>
    </source>
</evidence>
<sequence length="46" mass="5235">MPEVPSVIDFPAEKRSDETPQELATRRLSASSAESVRMERRIQYIG</sequence>